<dbReference type="OrthoDB" id="7360922at2"/>
<name>A0A512DLA0_9PROT</name>
<dbReference type="RefSeq" id="WP_052831976.1">
    <property type="nucleotide sequence ID" value="NZ_BJYZ01000006.1"/>
</dbReference>
<protein>
    <submittedName>
        <fullName evidence="1">Uncharacterized protein</fullName>
    </submittedName>
</protein>
<organism evidence="1 2">
    <name type="scientific">Skermanella aerolata</name>
    <dbReference type="NCBI Taxonomy" id="393310"/>
    <lineage>
        <taxon>Bacteria</taxon>
        <taxon>Pseudomonadati</taxon>
        <taxon>Pseudomonadota</taxon>
        <taxon>Alphaproteobacteria</taxon>
        <taxon>Rhodospirillales</taxon>
        <taxon>Azospirillaceae</taxon>
        <taxon>Skermanella</taxon>
    </lineage>
</organism>
<reference evidence="1 2" key="1">
    <citation type="submission" date="2019-07" db="EMBL/GenBank/DDBJ databases">
        <title>Whole genome shotgun sequence of Skermanella aerolata NBRC 106429.</title>
        <authorList>
            <person name="Hosoyama A."/>
            <person name="Uohara A."/>
            <person name="Ohji S."/>
            <person name="Ichikawa N."/>
        </authorList>
    </citation>
    <scope>NUCLEOTIDE SEQUENCE [LARGE SCALE GENOMIC DNA]</scope>
    <source>
        <strain evidence="1 2">NBRC 106429</strain>
    </source>
</reference>
<keyword evidence="2" id="KW-1185">Reference proteome</keyword>
<evidence type="ECO:0000313" key="2">
    <source>
        <dbReference type="Proteomes" id="UP000321523"/>
    </source>
</evidence>
<dbReference type="Proteomes" id="UP000321523">
    <property type="component" value="Unassembled WGS sequence"/>
</dbReference>
<gene>
    <name evidence="1" type="ORF">SAE02_14040</name>
</gene>
<dbReference type="AlphaFoldDB" id="A0A512DLA0"/>
<dbReference type="EMBL" id="BJYZ01000006">
    <property type="protein sequence ID" value="GEO37256.1"/>
    <property type="molecule type" value="Genomic_DNA"/>
</dbReference>
<proteinExistence type="predicted"/>
<accession>A0A512DLA0</accession>
<evidence type="ECO:0000313" key="1">
    <source>
        <dbReference type="EMBL" id="GEO37256.1"/>
    </source>
</evidence>
<sequence>MGGVANLALQAIPVIASAQKTVSGFQSAGDARYAVQLEAQQRADALAFEKQKAADALALEREKIAASQKEAADQKKHAEDVLRETQSLQRRQLLEGQAKSDQAQQEDVALRRAQIDSSAASDEAARLKALRKTVGRTRASLGTRGGGTSDGSGEAVLLGMVADTHRNQQEADATDRLRTQALAQEVTATQKSNLLERSQLAEKQRLELFSNAY</sequence>
<comment type="caution">
    <text evidence="1">The sequence shown here is derived from an EMBL/GenBank/DDBJ whole genome shotgun (WGS) entry which is preliminary data.</text>
</comment>